<accession>A0A1Y3ER16</accession>
<feature type="non-terminal residue" evidence="2">
    <location>
        <position position="1"/>
    </location>
</feature>
<evidence type="ECO:0000256" key="1">
    <source>
        <dbReference type="SAM" id="Phobius"/>
    </source>
</evidence>
<gene>
    <name evidence="2" type="ORF">D917_07101</name>
</gene>
<keyword evidence="1" id="KW-0812">Transmembrane</keyword>
<comment type="caution">
    <text evidence="2">The sequence shown here is derived from an EMBL/GenBank/DDBJ whole genome shotgun (WGS) entry which is preliminary data.</text>
</comment>
<dbReference type="AlphaFoldDB" id="A0A1Y3ER16"/>
<evidence type="ECO:0000313" key="2">
    <source>
        <dbReference type="EMBL" id="OUC47220.1"/>
    </source>
</evidence>
<organism evidence="2 3">
    <name type="scientific">Trichinella nativa</name>
    <dbReference type="NCBI Taxonomy" id="6335"/>
    <lineage>
        <taxon>Eukaryota</taxon>
        <taxon>Metazoa</taxon>
        <taxon>Ecdysozoa</taxon>
        <taxon>Nematoda</taxon>
        <taxon>Enoplea</taxon>
        <taxon>Dorylaimia</taxon>
        <taxon>Trichinellida</taxon>
        <taxon>Trichinellidae</taxon>
        <taxon>Trichinella</taxon>
    </lineage>
</organism>
<keyword evidence="1" id="KW-1133">Transmembrane helix</keyword>
<proteinExistence type="predicted"/>
<reference evidence="2 3" key="1">
    <citation type="submission" date="2015-04" db="EMBL/GenBank/DDBJ databases">
        <title>Draft genome of the roundworm Trichinella nativa.</title>
        <authorList>
            <person name="Mitreva M."/>
        </authorList>
    </citation>
    <scope>NUCLEOTIDE SEQUENCE [LARGE SCALE GENOMIC DNA]</scope>
    <source>
        <strain evidence="2 3">ISS45</strain>
    </source>
</reference>
<evidence type="ECO:0000313" key="3">
    <source>
        <dbReference type="Proteomes" id="UP000243006"/>
    </source>
</evidence>
<name>A0A1Y3ER16_9BILA</name>
<dbReference type="EMBL" id="LVZM01004990">
    <property type="protein sequence ID" value="OUC47220.1"/>
    <property type="molecule type" value="Genomic_DNA"/>
</dbReference>
<feature type="transmembrane region" description="Helical" evidence="1">
    <location>
        <begin position="83"/>
        <end position="102"/>
    </location>
</feature>
<protein>
    <submittedName>
        <fullName evidence="2">Uncharacterized protein</fullName>
    </submittedName>
</protein>
<feature type="transmembrane region" description="Helical" evidence="1">
    <location>
        <begin position="174"/>
        <end position="195"/>
    </location>
</feature>
<keyword evidence="1" id="KW-0472">Membrane</keyword>
<sequence length="261" mass="30202">TVVLQFTETVPETKHYGKNDNVILLENELIIPPCKFSFGLCWRFQWSVMYIIQLPTIQCTQLAQPNSEHYQQNIMVFKEHRPILIVFIILVITIAKMSMYWLDAWNQNAQDVPSFCLYQDIFSRCYYEWLLKINLIFNASTFLPYSFIYVGLVFQKRSGGTDLSAIKFNRERSITKSIMAILSMTLICQIIPWAVRYSSLNGSTVGIWDSLFILQDLNWILLPIVYAGIHPQLKSEVPTLRPKCFKRSPTASAPVSHVYIG</sequence>
<feature type="transmembrane region" description="Helical" evidence="1">
    <location>
        <begin position="207"/>
        <end position="229"/>
    </location>
</feature>
<dbReference type="Proteomes" id="UP000243006">
    <property type="component" value="Unassembled WGS sequence"/>
</dbReference>
<feature type="transmembrane region" description="Helical" evidence="1">
    <location>
        <begin position="135"/>
        <end position="154"/>
    </location>
</feature>